<dbReference type="AlphaFoldDB" id="A0A1H6QFY7"/>
<evidence type="ECO:0008006" key="3">
    <source>
        <dbReference type="Google" id="ProtNLM"/>
    </source>
</evidence>
<dbReference type="PANTHER" id="PTHR35175">
    <property type="entry name" value="DUF1289 DOMAIN-CONTAINING PROTEIN"/>
    <property type="match status" value="1"/>
</dbReference>
<organism evidence="1 2">
    <name type="scientific">Allopseudospirillum japonicum</name>
    <dbReference type="NCBI Taxonomy" id="64971"/>
    <lineage>
        <taxon>Bacteria</taxon>
        <taxon>Pseudomonadati</taxon>
        <taxon>Pseudomonadota</taxon>
        <taxon>Gammaproteobacteria</taxon>
        <taxon>Oceanospirillales</taxon>
        <taxon>Oceanospirillaceae</taxon>
        <taxon>Allopseudospirillum</taxon>
    </lineage>
</organism>
<gene>
    <name evidence="1" type="ORF">SAMN05421831_101126</name>
</gene>
<proteinExistence type="predicted"/>
<dbReference type="Pfam" id="PF06945">
    <property type="entry name" value="DUF1289"/>
    <property type="match status" value="1"/>
</dbReference>
<dbReference type="EMBL" id="FNYH01000001">
    <property type="protein sequence ID" value="SEI38165.1"/>
    <property type="molecule type" value="Genomic_DNA"/>
</dbReference>
<name>A0A1H6QFY7_9GAMM</name>
<dbReference type="PANTHER" id="PTHR35175:SF1">
    <property type="entry name" value="OXIDOREDUCTASE"/>
    <property type="match status" value="1"/>
</dbReference>
<reference evidence="2" key="1">
    <citation type="submission" date="2016-10" db="EMBL/GenBank/DDBJ databases">
        <authorList>
            <person name="Varghese N."/>
            <person name="Submissions S."/>
        </authorList>
    </citation>
    <scope>NUCLEOTIDE SEQUENCE [LARGE SCALE GENOMIC DNA]</scope>
    <source>
        <strain evidence="2">DSM 7165</strain>
    </source>
</reference>
<dbReference type="OrthoDB" id="5296987at2"/>
<evidence type="ECO:0000313" key="2">
    <source>
        <dbReference type="Proteomes" id="UP000242999"/>
    </source>
</evidence>
<protein>
    <recommendedName>
        <fullName evidence="3">DUF1289 domain-containing protein</fullName>
    </recommendedName>
</protein>
<evidence type="ECO:0000313" key="1">
    <source>
        <dbReference type="EMBL" id="SEI38165.1"/>
    </source>
</evidence>
<sequence>MQIIQKSEVGQHKAPTPCVGLCSTVYGDVICLGCKRTAAEVVHWNELAPQKQWEILTRLQRQLDTAVDRYIYLLDQQALEAQVRKHNIRLRAYVSWQAQVWFLLEAGAPYIKNWQAYGVALQADYCEDTGETIRARIQADWLAHAVQEANICVTKSH</sequence>
<dbReference type="Proteomes" id="UP000242999">
    <property type="component" value="Unassembled WGS sequence"/>
</dbReference>
<keyword evidence="2" id="KW-1185">Reference proteome</keyword>
<accession>A0A1H6QFY7</accession>
<dbReference type="RefSeq" id="WP_093307817.1">
    <property type="nucleotide sequence ID" value="NZ_FNYH01000001.1"/>
</dbReference>
<dbReference type="InterPro" id="IPR010710">
    <property type="entry name" value="DUF1289"/>
</dbReference>